<dbReference type="HOGENOM" id="CLU_021594_4_1_6"/>
<name>N9CUQ2_ACIJO</name>
<evidence type="ECO:0000313" key="4">
    <source>
        <dbReference type="EMBL" id="ENV74254.1"/>
    </source>
</evidence>
<dbReference type="GO" id="GO:0005829">
    <property type="term" value="C:cytosol"/>
    <property type="evidence" value="ECO:0007669"/>
    <property type="project" value="TreeGrafter"/>
</dbReference>
<dbReference type="AlphaFoldDB" id="N9CUQ2"/>
<evidence type="ECO:0000256" key="1">
    <source>
        <dbReference type="ARBA" id="ARBA00023239"/>
    </source>
</evidence>
<sequence length="472" mass="52107">MNIKINTRVEKDLLGHKEIPAHCYYGVQTLRALENFNLSPNKLNQFPVFINALAMVKAACAEANFKLNKLEENKYNAIQYACEQVINYKYHDQFPIDMIQGGAGTSTNMNINEVLANIGLEHLDHLKGEYQYLHPNNDINMSQSTNDVYPTAIKVGLIFAIEQLNSPFQNLIQSFKNKSDEFSHILKMGRTQLQDAVPMTLGQEFGAFANTLQNDLNKLNDIMPSALSVVNLGGTAIGTGINTEVKYREYAIAALSEITQKQISSSPDLIEATSDMGDFVLLSSFLKRTATKLSKIANDLRLLSSGPRTGLNEIHLEPRQPGSSIMPGKVNPVIPEAMNLVCFQVIANDLAITLAAEAGQLQLNAMEPLIAFKLFESIDLLGKAMQMFQYKCIENIRANAEHCQANVDNSIGIITALNPYLGYETTTRIAKQANETGQSVLALIKAENLLSDQILADVLSIKNMVHPQQSLS</sequence>
<dbReference type="InterPro" id="IPR051546">
    <property type="entry name" value="Aspartate_Ammonia-Lyase"/>
</dbReference>
<dbReference type="PRINTS" id="PR00149">
    <property type="entry name" value="FUMRATELYASE"/>
</dbReference>
<dbReference type="PROSITE" id="PS00163">
    <property type="entry name" value="FUMARATE_LYASES"/>
    <property type="match status" value="1"/>
</dbReference>
<dbReference type="InterPro" id="IPR022761">
    <property type="entry name" value="Fumarate_lyase_N"/>
</dbReference>
<evidence type="ECO:0000313" key="5">
    <source>
        <dbReference type="Proteomes" id="UP000018444"/>
    </source>
</evidence>
<evidence type="ECO:0000259" key="2">
    <source>
        <dbReference type="Pfam" id="PF00206"/>
    </source>
</evidence>
<comment type="caution">
    <text evidence="4">The sequence shown here is derived from an EMBL/GenBank/DDBJ whole genome shotgun (WGS) entry which is preliminary data.</text>
</comment>
<dbReference type="SUPFAM" id="SSF48557">
    <property type="entry name" value="L-aspartase-like"/>
    <property type="match status" value="1"/>
</dbReference>
<dbReference type="PANTHER" id="PTHR42696">
    <property type="entry name" value="ASPARTATE AMMONIA-LYASE"/>
    <property type="match status" value="1"/>
</dbReference>
<dbReference type="GeneID" id="56337523"/>
<accession>N9CUQ2</accession>
<dbReference type="CDD" id="cd01357">
    <property type="entry name" value="Aspartase"/>
    <property type="match status" value="1"/>
</dbReference>
<dbReference type="Pfam" id="PF10415">
    <property type="entry name" value="FumaraseC_C"/>
    <property type="match status" value="1"/>
</dbReference>
<dbReference type="PATRIC" id="fig|1217662.4.peg.281"/>
<dbReference type="Gene3D" id="1.10.40.30">
    <property type="entry name" value="Fumarase/aspartase (C-terminal domain)"/>
    <property type="match status" value="1"/>
</dbReference>
<reference evidence="4 5" key="1">
    <citation type="submission" date="2013-02" db="EMBL/GenBank/DDBJ databases">
        <title>The Genome Sequence of Acinetobacter johnsonii ANC 3681.</title>
        <authorList>
            <consortium name="The Broad Institute Genome Sequencing Platform"/>
            <consortium name="The Broad Institute Genome Sequencing Center for Infectious Disease"/>
            <person name="Cerqueira G."/>
            <person name="Feldgarden M."/>
            <person name="Courvalin P."/>
            <person name="Perichon B."/>
            <person name="Grillot-Courvalin C."/>
            <person name="Clermont D."/>
            <person name="Rocha E."/>
            <person name="Yoon E.-J."/>
            <person name="Nemec A."/>
            <person name="Walker B."/>
            <person name="Young S.K."/>
            <person name="Zeng Q."/>
            <person name="Gargeya S."/>
            <person name="Fitzgerald M."/>
            <person name="Haas B."/>
            <person name="Abouelleil A."/>
            <person name="Alvarado L."/>
            <person name="Arachchi H.M."/>
            <person name="Berlin A.M."/>
            <person name="Chapman S.B."/>
            <person name="Dewar J."/>
            <person name="Goldberg J."/>
            <person name="Griggs A."/>
            <person name="Gujja S."/>
            <person name="Hansen M."/>
            <person name="Howarth C."/>
            <person name="Imamovic A."/>
            <person name="Larimer J."/>
            <person name="McCowan C."/>
            <person name="Murphy C."/>
            <person name="Neiman D."/>
            <person name="Pearson M."/>
            <person name="Priest M."/>
            <person name="Roberts A."/>
            <person name="Saif S."/>
            <person name="Shea T."/>
            <person name="Sisk P."/>
            <person name="Sykes S."/>
            <person name="Wortman J."/>
            <person name="Nusbaum C."/>
            <person name="Birren B."/>
        </authorList>
    </citation>
    <scope>NUCLEOTIDE SEQUENCE [LARGE SCALE GENOMIC DNA]</scope>
    <source>
        <strain evidence="4 5">ANC 3681</strain>
    </source>
</reference>
<dbReference type="InterPro" id="IPR008948">
    <property type="entry name" value="L-Aspartase-like"/>
</dbReference>
<dbReference type="InterPro" id="IPR024083">
    <property type="entry name" value="Fumarase/histidase_N"/>
</dbReference>
<evidence type="ECO:0000259" key="3">
    <source>
        <dbReference type="Pfam" id="PF10415"/>
    </source>
</evidence>
<dbReference type="EMBL" id="APPZ01000002">
    <property type="protein sequence ID" value="ENV74254.1"/>
    <property type="molecule type" value="Genomic_DNA"/>
</dbReference>
<dbReference type="InterPro" id="IPR020557">
    <property type="entry name" value="Fumarate_lyase_CS"/>
</dbReference>
<dbReference type="RefSeq" id="WP_004978193.1">
    <property type="nucleotide sequence ID" value="NZ_KB849703.1"/>
</dbReference>
<dbReference type="Pfam" id="PF00206">
    <property type="entry name" value="Lyase_1"/>
    <property type="match status" value="1"/>
</dbReference>
<organism evidence="4 5">
    <name type="scientific">Acinetobacter johnsonii ANC 3681</name>
    <dbReference type="NCBI Taxonomy" id="1217662"/>
    <lineage>
        <taxon>Bacteria</taxon>
        <taxon>Pseudomonadati</taxon>
        <taxon>Pseudomonadota</taxon>
        <taxon>Gammaproteobacteria</taxon>
        <taxon>Moraxellales</taxon>
        <taxon>Moraxellaceae</taxon>
        <taxon>Acinetobacter</taxon>
    </lineage>
</organism>
<dbReference type="Proteomes" id="UP000018444">
    <property type="component" value="Unassembled WGS sequence"/>
</dbReference>
<feature type="domain" description="Fumarase C C-terminal" evidence="3">
    <location>
        <begin position="413"/>
        <end position="466"/>
    </location>
</feature>
<dbReference type="GO" id="GO:0006099">
    <property type="term" value="P:tricarboxylic acid cycle"/>
    <property type="evidence" value="ECO:0007669"/>
    <property type="project" value="InterPro"/>
</dbReference>
<keyword evidence="1 4" id="KW-0456">Lyase</keyword>
<dbReference type="Gene3D" id="1.20.200.10">
    <property type="entry name" value="Fumarase/aspartase (Central domain)"/>
    <property type="match status" value="1"/>
</dbReference>
<feature type="domain" description="Fumarate lyase N-terminal" evidence="2">
    <location>
        <begin position="17"/>
        <end position="346"/>
    </location>
</feature>
<protein>
    <submittedName>
        <fullName evidence="4">Aspartate ammonia-lyase</fullName>
    </submittedName>
</protein>
<dbReference type="InterPro" id="IPR000362">
    <property type="entry name" value="Fumarate_lyase_fam"/>
</dbReference>
<dbReference type="FunFam" id="1.20.200.10:FF:000001">
    <property type="entry name" value="Fumarate hydratase, mitochondrial"/>
    <property type="match status" value="1"/>
</dbReference>
<dbReference type="NCBIfam" id="NF008909">
    <property type="entry name" value="PRK12273.1"/>
    <property type="match status" value="1"/>
</dbReference>
<dbReference type="PANTHER" id="PTHR42696:SF2">
    <property type="entry name" value="ASPARTATE AMMONIA-LYASE"/>
    <property type="match status" value="1"/>
</dbReference>
<proteinExistence type="predicted"/>
<dbReference type="Gene3D" id="1.10.275.10">
    <property type="entry name" value="Fumarase/aspartase (N-terminal domain)"/>
    <property type="match status" value="1"/>
</dbReference>
<gene>
    <name evidence="4" type="ORF">F946_00293</name>
</gene>
<dbReference type="GO" id="GO:0008797">
    <property type="term" value="F:aspartate ammonia-lyase activity"/>
    <property type="evidence" value="ECO:0007669"/>
    <property type="project" value="TreeGrafter"/>
</dbReference>
<dbReference type="InterPro" id="IPR018951">
    <property type="entry name" value="Fumarase_C_C"/>
</dbReference>
<dbReference type="GO" id="GO:0006531">
    <property type="term" value="P:aspartate metabolic process"/>
    <property type="evidence" value="ECO:0007669"/>
    <property type="project" value="TreeGrafter"/>
</dbReference>
<dbReference type="FunFam" id="1.10.275.10:FF:000001">
    <property type="entry name" value="Fumarate hydratase, mitochondrial"/>
    <property type="match status" value="1"/>
</dbReference>